<protein>
    <recommendedName>
        <fullName evidence="4">XPG-I domain-containing protein</fullName>
    </recommendedName>
</protein>
<feature type="region of interest" description="Disordered" evidence="1">
    <location>
        <begin position="42"/>
        <end position="74"/>
    </location>
</feature>
<name>A0A507CY09_9FUNG</name>
<dbReference type="VEuPathDB" id="FungiDB:SeMB42_g04588"/>
<sequence>MAPGEADVFIGRAATDLDIVVSGDSDLFCYKNVKTMYIALEPDRSPRDGKHAPNTSKKYGPHANNVKDSSSISF</sequence>
<keyword evidence="3" id="KW-1185">Reference proteome</keyword>
<dbReference type="AlphaFoldDB" id="A0A507CY09"/>
<organism evidence="2 3">
    <name type="scientific">Synchytrium endobioticum</name>
    <dbReference type="NCBI Taxonomy" id="286115"/>
    <lineage>
        <taxon>Eukaryota</taxon>
        <taxon>Fungi</taxon>
        <taxon>Fungi incertae sedis</taxon>
        <taxon>Chytridiomycota</taxon>
        <taxon>Chytridiomycota incertae sedis</taxon>
        <taxon>Chytridiomycetes</taxon>
        <taxon>Synchytriales</taxon>
        <taxon>Synchytriaceae</taxon>
        <taxon>Synchytrium</taxon>
    </lineage>
</organism>
<dbReference type="EMBL" id="QEAN01000190">
    <property type="protein sequence ID" value="TPX43770.1"/>
    <property type="molecule type" value="Genomic_DNA"/>
</dbReference>
<feature type="compositionally biased region" description="Basic and acidic residues" evidence="1">
    <location>
        <begin position="42"/>
        <end position="51"/>
    </location>
</feature>
<reference evidence="2 3" key="1">
    <citation type="journal article" date="2019" name="Sci. Rep.">
        <title>Comparative genomics of chytrid fungi reveal insights into the obligate biotrophic and pathogenic lifestyle of Synchytrium endobioticum.</title>
        <authorList>
            <person name="van de Vossenberg B.T.L.H."/>
            <person name="Warris S."/>
            <person name="Nguyen H.D.T."/>
            <person name="van Gent-Pelzer M.P.E."/>
            <person name="Joly D.L."/>
            <person name="van de Geest H.C."/>
            <person name="Bonants P.J.M."/>
            <person name="Smith D.S."/>
            <person name="Levesque C.A."/>
            <person name="van der Lee T.A.J."/>
        </authorList>
    </citation>
    <scope>NUCLEOTIDE SEQUENCE [LARGE SCALE GENOMIC DNA]</scope>
    <source>
        <strain evidence="2 3">MB42</strain>
    </source>
</reference>
<evidence type="ECO:0000256" key="1">
    <source>
        <dbReference type="SAM" id="MobiDB-lite"/>
    </source>
</evidence>
<comment type="caution">
    <text evidence="2">The sequence shown here is derived from an EMBL/GenBank/DDBJ whole genome shotgun (WGS) entry which is preliminary data.</text>
</comment>
<evidence type="ECO:0000313" key="3">
    <source>
        <dbReference type="Proteomes" id="UP000317494"/>
    </source>
</evidence>
<gene>
    <name evidence="2" type="ORF">SeMB42_g04588</name>
</gene>
<dbReference type="Proteomes" id="UP000317494">
    <property type="component" value="Unassembled WGS sequence"/>
</dbReference>
<evidence type="ECO:0008006" key="4">
    <source>
        <dbReference type="Google" id="ProtNLM"/>
    </source>
</evidence>
<evidence type="ECO:0000313" key="2">
    <source>
        <dbReference type="EMBL" id="TPX43770.1"/>
    </source>
</evidence>
<proteinExistence type="predicted"/>
<accession>A0A507CY09</accession>